<dbReference type="eggNOG" id="COG0526">
    <property type="taxonomic scope" value="Bacteria"/>
</dbReference>
<organism evidence="1 2">
    <name type="scientific">Hylemonella gracilis ATCC 19624</name>
    <dbReference type="NCBI Taxonomy" id="887062"/>
    <lineage>
        <taxon>Bacteria</taxon>
        <taxon>Pseudomonadati</taxon>
        <taxon>Pseudomonadota</taxon>
        <taxon>Betaproteobacteria</taxon>
        <taxon>Burkholderiales</taxon>
        <taxon>Comamonadaceae</taxon>
        <taxon>Hylemonella</taxon>
    </lineage>
</organism>
<protein>
    <recommendedName>
        <fullName evidence="3">Thioredoxin domain-containing protein</fullName>
    </recommendedName>
</protein>
<dbReference type="STRING" id="887062.HGR_00515"/>
<evidence type="ECO:0000313" key="1">
    <source>
        <dbReference type="EMBL" id="EGI78535.1"/>
    </source>
</evidence>
<evidence type="ECO:0008006" key="3">
    <source>
        <dbReference type="Google" id="ProtNLM"/>
    </source>
</evidence>
<sequence>MFESLQSQFNGAVRFAWIDIEDESEVLGEVDVENFPTLLVLRAQHPLFLGPVTPQLGVLVQLVQTALDGRMQALTGSTECALAVRVHHHLSQLQA</sequence>
<keyword evidence="2" id="KW-1185">Reference proteome</keyword>
<dbReference type="EMBL" id="AEGR01000006">
    <property type="protein sequence ID" value="EGI78535.1"/>
    <property type="molecule type" value="Genomic_DNA"/>
</dbReference>
<dbReference type="AlphaFoldDB" id="F3KNV8"/>
<gene>
    <name evidence="1" type="ORF">HGR_00515</name>
</gene>
<dbReference type="Proteomes" id="UP000016368">
    <property type="component" value="Unassembled WGS sequence"/>
</dbReference>
<comment type="caution">
    <text evidence="1">The sequence shown here is derived from an EMBL/GenBank/DDBJ whole genome shotgun (WGS) entry which is preliminary data.</text>
</comment>
<proteinExistence type="predicted"/>
<name>F3KNV8_9BURK</name>
<reference evidence="1 2" key="1">
    <citation type="journal article" date="2011" name="EMBO J.">
        <title>Structural diversity of bacterial flagellar motors.</title>
        <authorList>
            <person name="Chen S."/>
            <person name="Beeby M."/>
            <person name="Murphy G.E."/>
            <person name="Leadbetter J.R."/>
            <person name="Hendrixson D.R."/>
            <person name="Briegel A."/>
            <person name="Li Z."/>
            <person name="Shi J."/>
            <person name="Tocheva E.I."/>
            <person name="Muller A."/>
            <person name="Dobro M.J."/>
            <person name="Jensen G.J."/>
        </authorList>
    </citation>
    <scope>NUCLEOTIDE SEQUENCE [LARGE SCALE GENOMIC DNA]</scope>
    <source>
        <strain evidence="1 2">ATCC 19624</strain>
    </source>
</reference>
<evidence type="ECO:0000313" key="2">
    <source>
        <dbReference type="Proteomes" id="UP000016368"/>
    </source>
</evidence>
<accession>F3KNV8</accession>
<dbReference type="InterPro" id="IPR036249">
    <property type="entry name" value="Thioredoxin-like_sf"/>
</dbReference>
<dbReference type="Gene3D" id="3.40.30.10">
    <property type="entry name" value="Glutaredoxin"/>
    <property type="match status" value="1"/>
</dbReference>
<dbReference type="SUPFAM" id="SSF52833">
    <property type="entry name" value="Thioredoxin-like"/>
    <property type="match status" value="1"/>
</dbReference>